<dbReference type="Gene3D" id="3.80.10.10">
    <property type="entry name" value="Ribonuclease Inhibitor"/>
    <property type="match status" value="1"/>
</dbReference>
<dbReference type="EMBL" id="MDYQ01000043">
    <property type="protein sequence ID" value="PRP85517.1"/>
    <property type="molecule type" value="Genomic_DNA"/>
</dbReference>
<dbReference type="InterPro" id="IPR036047">
    <property type="entry name" value="F-box-like_dom_sf"/>
</dbReference>
<dbReference type="PROSITE" id="PS50181">
    <property type="entry name" value="FBOX"/>
    <property type="match status" value="1"/>
</dbReference>
<name>A0A2P6NNI4_9EUKA</name>
<sequence>MEFAYDEEEDGGSPLMALPNEILRHIVHFADNRSTLSSLRLVSKKWCHLARDSFVSTFFLHIWEAGLERLSQFAQRPHLTHLTEDLRFIMRARDEPADIKEDHIPIFRLMFPRLVTLSLIVRRECPNLLRSLAGRSTLRTLSVDGFTNSSIMMDVLPLITPDLIELRLVTHSLVSCRDELADQLQACRGLKALRIAAQEINWVMKCRWPNLQKLNLYNIRKKSIDPQVFYEFSMEHPTVIDLTWTDAVCLQDSPDSFPHLKKLITSEPAILNHFVRPLSSGDVRPIGKIKLTYIACSLPPQLSQLKDLHTLTGVSIKCDLSHLPPNLREITFNHTPKISLEYVRYVCNVQTVKYDTLLDVKDEHKWEERGTTLSSSQNNGHADIAQSWFKQTRARKIVFWDKCSNVVEASKLMFYRDHRLVFKRFSKKVVIGWEVDGIVLCSTGVISRRE</sequence>
<dbReference type="AlphaFoldDB" id="A0A2P6NNI4"/>
<protein>
    <recommendedName>
        <fullName evidence="1">F-box domain-containing protein</fullName>
    </recommendedName>
</protein>
<dbReference type="Pfam" id="PF12937">
    <property type="entry name" value="F-box-like"/>
    <property type="match status" value="1"/>
</dbReference>
<dbReference type="CDD" id="cd09917">
    <property type="entry name" value="F-box_SF"/>
    <property type="match status" value="1"/>
</dbReference>
<dbReference type="Proteomes" id="UP000241769">
    <property type="component" value="Unassembled WGS sequence"/>
</dbReference>
<dbReference type="SUPFAM" id="SSF52058">
    <property type="entry name" value="L domain-like"/>
    <property type="match status" value="1"/>
</dbReference>
<evidence type="ECO:0000313" key="2">
    <source>
        <dbReference type="EMBL" id="PRP85517.1"/>
    </source>
</evidence>
<dbReference type="InterPro" id="IPR032675">
    <property type="entry name" value="LRR_dom_sf"/>
</dbReference>
<dbReference type="InParanoid" id="A0A2P6NNI4"/>
<evidence type="ECO:0000259" key="1">
    <source>
        <dbReference type="PROSITE" id="PS50181"/>
    </source>
</evidence>
<dbReference type="Gene3D" id="1.20.1280.50">
    <property type="match status" value="1"/>
</dbReference>
<reference evidence="2 3" key="1">
    <citation type="journal article" date="2018" name="Genome Biol. Evol.">
        <title>Multiple Roots of Fruiting Body Formation in Amoebozoa.</title>
        <authorList>
            <person name="Hillmann F."/>
            <person name="Forbes G."/>
            <person name="Novohradska S."/>
            <person name="Ferling I."/>
            <person name="Riege K."/>
            <person name="Groth M."/>
            <person name="Westermann M."/>
            <person name="Marz M."/>
            <person name="Spaller T."/>
            <person name="Winckler T."/>
            <person name="Schaap P."/>
            <person name="Glockner G."/>
        </authorList>
    </citation>
    <scope>NUCLEOTIDE SEQUENCE [LARGE SCALE GENOMIC DNA]</scope>
    <source>
        <strain evidence="2 3">Jena</strain>
    </source>
</reference>
<dbReference type="SUPFAM" id="SSF81383">
    <property type="entry name" value="F-box domain"/>
    <property type="match status" value="1"/>
</dbReference>
<comment type="caution">
    <text evidence="2">The sequence shown here is derived from an EMBL/GenBank/DDBJ whole genome shotgun (WGS) entry which is preliminary data.</text>
</comment>
<gene>
    <name evidence="2" type="ORF">PROFUN_06749</name>
</gene>
<organism evidence="2 3">
    <name type="scientific">Planoprotostelium fungivorum</name>
    <dbReference type="NCBI Taxonomy" id="1890364"/>
    <lineage>
        <taxon>Eukaryota</taxon>
        <taxon>Amoebozoa</taxon>
        <taxon>Evosea</taxon>
        <taxon>Variosea</taxon>
        <taxon>Cavosteliida</taxon>
        <taxon>Cavosteliaceae</taxon>
        <taxon>Planoprotostelium</taxon>
    </lineage>
</organism>
<feature type="domain" description="F-box" evidence="1">
    <location>
        <begin position="12"/>
        <end position="62"/>
    </location>
</feature>
<accession>A0A2P6NNI4</accession>
<evidence type="ECO:0000313" key="3">
    <source>
        <dbReference type="Proteomes" id="UP000241769"/>
    </source>
</evidence>
<keyword evidence="3" id="KW-1185">Reference proteome</keyword>
<dbReference type="InterPro" id="IPR001810">
    <property type="entry name" value="F-box_dom"/>
</dbReference>
<proteinExistence type="predicted"/>